<keyword evidence="2 4" id="KW-0863">Zinc-finger</keyword>
<dbReference type="InterPro" id="IPR053031">
    <property type="entry name" value="Cuticle_assoc_protein"/>
</dbReference>
<sequence length="162" mass="18407">MDKQRLKINLDDLESNSIDVPIDVDDENDGSGGIDQQLKRKRRLTSKVWKSFAMLPLGPDKKQRARCKLCGVEYFAVSKYGTGNLKRHIDSCIRRNHHDVGQLLISQDSSAISLGGSKFDSEKFHNMVTHAVIMHDLPFNFVEYEGIRLIFSYLDPAIQLIS</sequence>
<evidence type="ECO:0000256" key="1">
    <source>
        <dbReference type="ARBA" id="ARBA00022723"/>
    </source>
</evidence>
<evidence type="ECO:0000256" key="3">
    <source>
        <dbReference type="ARBA" id="ARBA00022833"/>
    </source>
</evidence>
<dbReference type="AlphaFoldDB" id="A0A2P5B6K6"/>
<organism evidence="6 7">
    <name type="scientific">Parasponia andersonii</name>
    <name type="common">Sponia andersonii</name>
    <dbReference type="NCBI Taxonomy" id="3476"/>
    <lineage>
        <taxon>Eukaryota</taxon>
        <taxon>Viridiplantae</taxon>
        <taxon>Streptophyta</taxon>
        <taxon>Embryophyta</taxon>
        <taxon>Tracheophyta</taxon>
        <taxon>Spermatophyta</taxon>
        <taxon>Magnoliopsida</taxon>
        <taxon>eudicotyledons</taxon>
        <taxon>Gunneridae</taxon>
        <taxon>Pentapetalae</taxon>
        <taxon>rosids</taxon>
        <taxon>fabids</taxon>
        <taxon>Rosales</taxon>
        <taxon>Cannabaceae</taxon>
        <taxon>Parasponia</taxon>
    </lineage>
</organism>
<keyword evidence="1" id="KW-0479">Metal-binding</keyword>
<dbReference type="EMBL" id="JXTB01000351">
    <property type="protein sequence ID" value="PON44410.1"/>
    <property type="molecule type" value="Genomic_DNA"/>
</dbReference>
<feature type="domain" description="BED-type" evidence="5">
    <location>
        <begin position="43"/>
        <end position="97"/>
    </location>
</feature>
<reference evidence="7" key="1">
    <citation type="submission" date="2016-06" db="EMBL/GenBank/DDBJ databases">
        <title>Parallel loss of symbiosis genes in relatives of nitrogen-fixing non-legume Parasponia.</title>
        <authorList>
            <person name="Van Velzen R."/>
            <person name="Holmer R."/>
            <person name="Bu F."/>
            <person name="Rutten L."/>
            <person name="Van Zeijl A."/>
            <person name="Liu W."/>
            <person name="Santuari L."/>
            <person name="Cao Q."/>
            <person name="Sharma T."/>
            <person name="Shen D."/>
            <person name="Roswanjaya Y."/>
            <person name="Wardhani T."/>
            <person name="Kalhor M.S."/>
            <person name="Jansen J."/>
            <person name="Van den Hoogen J."/>
            <person name="Gungor B."/>
            <person name="Hartog M."/>
            <person name="Hontelez J."/>
            <person name="Verver J."/>
            <person name="Yang W.-C."/>
            <person name="Schijlen E."/>
            <person name="Repin R."/>
            <person name="Schilthuizen M."/>
            <person name="Schranz E."/>
            <person name="Heidstra R."/>
            <person name="Miyata K."/>
            <person name="Fedorova E."/>
            <person name="Kohlen W."/>
            <person name="Bisseling T."/>
            <person name="Smit S."/>
            <person name="Geurts R."/>
        </authorList>
    </citation>
    <scope>NUCLEOTIDE SEQUENCE [LARGE SCALE GENOMIC DNA]</scope>
    <source>
        <strain evidence="7">cv. WU1-14</strain>
    </source>
</reference>
<dbReference type="InterPro" id="IPR036236">
    <property type="entry name" value="Znf_C2H2_sf"/>
</dbReference>
<comment type="caution">
    <text evidence="6">The sequence shown here is derived from an EMBL/GenBank/DDBJ whole genome shotgun (WGS) entry which is preliminary data.</text>
</comment>
<dbReference type="GO" id="GO:0008270">
    <property type="term" value="F:zinc ion binding"/>
    <property type="evidence" value="ECO:0007669"/>
    <property type="project" value="UniProtKB-KW"/>
</dbReference>
<dbReference type="PANTHER" id="PTHR34396:SF24">
    <property type="entry name" value="BED-TYPE DOMAIN-CONTAINING PROTEIN"/>
    <property type="match status" value="1"/>
</dbReference>
<dbReference type="SUPFAM" id="SSF57667">
    <property type="entry name" value="beta-beta-alpha zinc fingers"/>
    <property type="match status" value="1"/>
</dbReference>
<dbReference type="Proteomes" id="UP000237105">
    <property type="component" value="Unassembled WGS sequence"/>
</dbReference>
<evidence type="ECO:0000256" key="2">
    <source>
        <dbReference type="ARBA" id="ARBA00022771"/>
    </source>
</evidence>
<dbReference type="GO" id="GO:1990837">
    <property type="term" value="F:sequence-specific double-stranded DNA binding"/>
    <property type="evidence" value="ECO:0007669"/>
    <property type="project" value="TreeGrafter"/>
</dbReference>
<keyword evidence="3" id="KW-0862">Zinc</keyword>
<dbReference type="PROSITE" id="PS50808">
    <property type="entry name" value="ZF_BED"/>
    <property type="match status" value="1"/>
</dbReference>
<name>A0A2P5B6K6_PARAD</name>
<dbReference type="GO" id="GO:0006357">
    <property type="term" value="P:regulation of transcription by RNA polymerase II"/>
    <property type="evidence" value="ECO:0007669"/>
    <property type="project" value="TreeGrafter"/>
</dbReference>
<evidence type="ECO:0000313" key="7">
    <source>
        <dbReference type="Proteomes" id="UP000237105"/>
    </source>
</evidence>
<evidence type="ECO:0000259" key="5">
    <source>
        <dbReference type="PROSITE" id="PS50808"/>
    </source>
</evidence>
<dbReference type="Pfam" id="PF02892">
    <property type="entry name" value="zf-BED"/>
    <property type="match status" value="1"/>
</dbReference>
<protein>
    <submittedName>
        <fullName evidence="6">Zinc finger, BED-type</fullName>
    </submittedName>
</protein>
<dbReference type="OrthoDB" id="1873329at2759"/>
<dbReference type="SMART" id="SM00614">
    <property type="entry name" value="ZnF_BED"/>
    <property type="match status" value="1"/>
</dbReference>
<proteinExistence type="predicted"/>
<dbReference type="GO" id="GO:0005634">
    <property type="term" value="C:nucleus"/>
    <property type="evidence" value="ECO:0007669"/>
    <property type="project" value="TreeGrafter"/>
</dbReference>
<gene>
    <name evidence="6" type="ORF">PanWU01x14_267180</name>
</gene>
<accession>A0A2P5B6K6</accession>
<evidence type="ECO:0000313" key="6">
    <source>
        <dbReference type="EMBL" id="PON44410.1"/>
    </source>
</evidence>
<dbReference type="PANTHER" id="PTHR34396">
    <property type="entry name" value="OS03G0264950 PROTEIN-RELATED"/>
    <property type="match status" value="1"/>
</dbReference>
<evidence type="ECO:0000256" key="4">
    <source>
        <dbReference type="PROSITE-ProRule" id="PRU00027"/>
    </source>
</evidence>
<keyword evidence="7" id="KW-1185">Reference proteome</keyword>
<dbReference type="InterPro" id="IPR003656">
    <property type="entry name" value="Znf_BED"/>
</dbReference>